<evidence type="ECO:0000313" key="3">
    <source>
        <dbReference type="Proteomes" id="UP001608902"/>
    </source>
</evidence>
<feature type="region of interest" description="Disordered" evidence="1">
    <location>
        <begin position="140"/>
        <end position="159"/>
    </location>
</feature>
<protein>
    <submittedName>
        <fullName evidence="2">Uncharacterized protein</fullName>
    </submittedName>
</protein>
<comment type="caution">
    <text evidence="2">The sequence shown here is derived from an EMBL/GenBank/DDBJ whole genome shotgun (WGS) entry which is preliminary data.</text>
</comment>
<organism evidence="2 3">
    <name type="scientific">Gnathostoma spinigerum</name>
    <dbReference type="NCBI Taxonomy" id="75299"/>
    <lineage>
        <taxon>Eukaryota</taxon>
        <taxon>Metazoa</taxon>
        <taxon>Ecdysozoa</taxon>
        <taxon>Nematoda</taxon>
        <taxon>Chromadorea</taxon>
        <taxon>Rhabditida</taxon>
        <taxon>Spirurina</taxon>
        <taxon>Gnathostomatomorpha</taxon>
        <taxon>Gnathostomatoidea</taxon>
        <taxon>Gnathostomatidae</taxon>
        <taxon>Gnathostoma</taxon>
    </lineage>
</organism>
<accession>A0ABD6EDF6</accession>
<keyword evidence="3" id="KW-1185">Reference proteome</keyword>
<sequence>MIPSSKITKPHVPPTLFDKKRREKERLKAIVPKKKYPSDVKSRFGAEFQSKMLQLFLSDDSQAIAQMEKLHQELVSYYEEHNISELWLSDDESDSVKAPASKKMHQEIMKMDPYPITLSRTAEKRDKLKLKSIVDGGSLSSSSGCFEMSDESEDDRTKKSHTVKTFRMEITGVWNLELLHAKPYQYRISYVLKLCPVFFLVLPSP</sequence>
<evidence type="ECO:0000256" key="1">
    <source>
        <dbReference type="SAM" id="MobiDB-lite"/>
    </source>
</evidence>
<name>A0ABD6EDF6_9BILA</name>
<proteinExistence type="predicted"/>
<dbReference type="Proteomes" id="UP001608902">
    <property type="component" value="Unassembled WGS sequence"/>
</dbReference>
<reference evidence="2 3" key="1">
    <citation type="submission" date="2024-08" db="EMBL/GenBank/DDBJ databases">
        <title>Gnathostoma spinigerum genome.</title>
        <authorList>
            <person name="Gonzalez-Bertolin B."/>
            <person name="Monzon S."/>
            <person name="Zaballos A."/>
            <person name="Jimenez P."/>
            <person name="Dekumyoy P."/>
            <person name="Varona S."/>
            <person name="Cuesta I."/>
            <person name="Sumanam S."/>
            <person name="Adisakwattana P."/>
            <person name="Gasser R.B."/>
            <person name="Hernandez-Gonzalez A."/>
            <person name="Young N.D."/>
            <person name="Perteguer M.J."/>
        </authorList>
    </citation>
    <scope>NUCLEOTIDE SEQUENCE [LARGE SCALE GENOMIC DNA]</scope>
    <source>
        <strain evidence="2">AL3</strain>
        <tissue evidence="2">Liver</tissue>
    </source>
</reference>
<dbReference type="EMBL" id="JBGFUD010000353">
    <property type="protein sequence ID" value="MFH4974340.1"/>
    <property type="molecule type" value="Genomic_DNA"/>
</dbReference>
<gene>
    <name evidence="2" type="ORF">AB6A40_001049</name>
</gene>
<feature type="region of interest" description="Disordered" evidence="1">
    <location>
        <begin position="1"/>
        <end position="23"/>
    </location>
</feature>
<evidence type="ECO:0000313" key="2">
    <source>
        <dbReference type="EMBL" id="MFH4974340.1"/>
    </source>
</evidence>
<dbReference type="AlphaFoldDB" id="A0ABD6EDF6"/>